<feature type="transmembrane region" description="Helical" evidence="1">
    <location>
        <begin position="38"/>
        <end position="60"/>
    </location>
</feature>
<dbReference type="EMBL" id="BAAANY010000008">
    <property type="protein sequence ID" value="GAA1673751.1"/>
    <property type="molecule type" value="Genomic_DNA"/>
</dbReference>
<evidence type="ECO:0000259" key="2">
    <source>
        <dbReference type="Pfam" id="PF07811"/>
    </source>
</evidence>
<comment type="caution">
    <text evidence="3">The sequence shown here is derived from an EMBL/GenBank/DDBJ whole genome shotgun (WGS) entry which is preliminary data.</text>
</comment>
<keyword evidence="1" id="KW-1133">Transmembrane helix</keyword>
<accession>A0ABP4SLQ4</accession>
<organism evidence="3 4">
    <name type="scientific">Fodinicola feengrottensis</name>
    <dbReference type="NCBI Taxonomy" id="435914"/>
    <lineage>
        <taxon>Bacteria</taxon>
        <taxon>Bacillati</taxon>
        <taxon>Actinomycetota</taxon>
        <taxon>Actinomycetes</taxon>
        <taxon>Mycobacteriales</taxon>
        <taxon>Fodinicola</taxon>
    </lineage>
</organism>
<dbReference type="Proteomes" id="UP001500618">
    <property type="component" value="Unassembled WGS sequence"/>
</dbReference>
<evidence type="ECO:0000313" key="4">
    <source>
        <dbReference type="Proteomes" id="UP001500618"/>
    </source>
</evidence>
<name>A0ABP4SLQ4_9ACTN</name>
<keyword evidence="4" id="KW-1185">Reference proteome</keyword>
<evidence type="ECO:0000313" key="3">
    <source>
        <dbReference type="EMBL" id="GAA1673751.1"/>
    </source>
</evidence>
<evidence type="ECO:0000256" key="1">
    <source>
        <dbReference type="SAM" id="Phobius"/>
    </source>
</evidence>
<gene>
    <name evidence="3" type="ORF">GCM10009765_23890</name>
</gene>
<protein>
    <recommendedName>
        <fullName evidence="2">TadE-like domain-containing protein</fullName>
    </recommendedName>
</protein>
<proteinExistence type="predicted"/>
<sequence length="152" mass="16280">MEIALATQTVTALARMLRPFLWLRRKLSGEKGSSSVSFAVAAPAIVALMMLIVQAGLWAYATQVAHYAATTALDTARADGGSVAVARTQANAILRTTTPNLLTKPQVRIYRDGTRVTVAIKAEVQPLLPGMVIPVAVTSSAELERFTTDQDR</sequence>
<keyword evidence="1" id="KW-0812">Transmembrane</keyword>
<dbReference type="Pfam" id="PF07811">
    <property type="entry name" value="TadE"/>
    <property type="match status" value="1"/>
</dbReference>
<feature type="domain" description="TadE-like" evidence="2">
    <location>
        <begin position="32"/>
        <end position="72"/>
    </location>
</feature>
<dbReference type="InterPro" id="IPR012495">
    <property type="entry name" value="TadE-like_dom"/>
</dbReference>
<reference evidence="4" key="1">
    <citation type="journal article" date="2019" name="Int. J. Syst. Evol. Microbiol.">
        <title>The Global Catalogue of Microorganisms (GCM) 10K type strain sequencing project: providing services to taxonomists for standard genome sequencing and annotation.</title>
        <authorList>
            <consortium name="The Broad Institute Genomics Platform"/>
            <consortium name="The Broad Institute Genome Sequencing Center for Infectious Disease"/>
            <person name="Wu L."/>
            <person name="Ma J."/>
        </authorList>
    </citation>
    <scope>NUCLEOTIDE SEQUENCE [LARGE SCALE GENOMIC DNA]</scope>
    <source>
        <strain evidence="4">JCM 14718</strain>
    </source>
</reference>
<keyword evidence="1" id="KW-0472">Membrane</keyword>